<reference evidence="1 2" key="1">
    <citation type="submission" date="2019-06" db="EMBL/GenBank/DDBJ databases">
        <title>Whole genome shotgun sequence of Corynebacterium variabile NBRC 15286.</title>
        <authorList>
            <person name="Hosoyama A."/>
            <person name="Uohara A."/>
            <person name="Ohji S."/>
            <person name="Ichikawa N."/>
        </authorList>
    </citation>
    <scope>NUCLEOTIDE SEQUENCE [LARGE SCALE GENOMIC DNA]</scope>
    <source>
        <strain evidence="1 2">NBRC 15286</strain>
    </source>
</reference>
<evidence type="ECO:0000313" key="2">
    <source>
        <dbReference type="Proteomes" id="UP000319986"/>
    </source>
</evidence>
<comment type="caution">
    <text evidence="1">The sequence shown here is derived from an EMBL/GenBank/DDBJ whole genome shotgun (WGS) entry which is preliminary data.</text>
</comment>
<dbReference type="EMBL" id="BJNT01000021">
    <property type="protein sequence ID" value="GEC87187.1"/>
    <property type="molecule type" value="Genomic_DNA"/>
</dbReference>
<dbReference type="Proteomes" id="UP000319986">
    <property type="component" value="Unassembled WGS sequence"/>
</dbReference>
<name>A0A4Y4C816_9CORY</name>
<dbReference type="RefSeq" id="WP_141331112.1">
    <property type="nucleotide sequence ID" value="NZ_BJNT01000021.1"/>
</dbReference>
<organism evidence="1 2">
    <name type="scientific">Corynebacterium variabile</name>
    <dbReference type="NCBI Taxonomy" id="1727"/>
    <lineage>
        <taxon>Bacteria</taxon>
        <taxon>Bacillati</taxon>
        <taxon>Actinomycetota</taxon>
        <taxon>Actinomycetes</taxon>
        <taxon>Mycobacteriales</taxon>
        <taxon>Corynebacteriaceae</taxon>
        <taxon>Corynebacterium</taxon>
    </lineage>
</organism>
<evidence type="ECO:0000313" key="1">
    <source>
        <dbReference type="EMBL" id="GEC87187.1"/>
    </source>
</evidence>
<sequence>MTEYDDNTTEDVYRGAQKRETLGSIPCGFRDNGARREYADLDLFRVTDEVRDTAYNYLCIGNTEIRLNDKQTATLLTILK</sequence>
<proteinExistence type="predicted"/>
<dbReference type="AlphaFoldDB" id="A0A4Y4C816"/>
<gene>
    <name evidence="1" type="ORF">CVA01_25010</name>
</gene>
<protein>
    <submittedName>
        <fullName evidence="1">Uncharacterized protein</fullName>
    </submittedName>
</protein>
<accession>A0A4Y4C816</accession>
<dbReference type="GeneID" id="82888593"/>